<keyword evidence="2" id="KW-1133">Transmembrane helix</keyword>
<keyword evidence="2" id="KW-0812">Transmembrane</keyword>
<comment type="caution">
    <text evidence="4">The sequence shown here is derived from an EMBL/GenBank/DDBJ whole genome shotgun (WGS) entry which is preliminary data.</text>
</comment>
<keyword evidence="4" id="KW-0560">Oxidoreductase</keyword>
<keyword evidence="5" id="KW-1185">Reference proteome</keyword>
<dbReference type="SUPFAM" id="SSF54373">
    <property type="entry name" value="FAD-linked reductases, C-terminal domain"/>
    <property type="match status" value="1"/>
</dbReference>
<organism evidence="4 5">
    <name type="scientific">Helianthus annuus</name>
    <name type="common">Common sunflower</name>
    <dbReference type="NCBI Taxonomy" id="4232"/>
    <lineage>
        <taxon>Eukaryota</taxon>
        <taxon>Viridiplantae</taxon>
        <taxon>Streptophyta</taxon>
        <taxon>Embryophyta</taxon>
        <taxon>Tracheophyta</taxon>
        <taxon>Spermatophyta</taxon>
        <taxon>Magnoliopsida</taxon>
        <taxon>eudicotyledons</taxon>
        <taxon>Gunneridae</taxon>
        <taxon>Pentapetalae</taxon>
        <taxon>asterids</taxon>
        <taxon>campanulids</taxon>
        <taxon>Asterales</taxon>
        <taxon>Asteraceae</taxon>
        <taxon>Asteroideae</taxon>
        <taxon>Heliantheae alliance</taxon>
        <taxon>Heliantheae</taxon>
        <taxon>Helianthus</taxon>
    </lineage>
</organism>
<evidence type="ECO:0000256" key="2">
    <source>
        <dbReference type="SAM" id="Phobius"/>
    </source>
</evidence>
<dbReference type="PANTHER" id="PTHR10742">
    <property type="entry name" value="FLAVIN MONOAMINE OXIDASE"/>
    <property type="match status" value="1"/>
</dbReference>
<dbReference type="Pfam" id="PF01593">
    <property type="entry name" value="Amino_oxidase"/>
    <property type="match status" value="1"/>
</dbReference>
<evidence type="ECO:0000259" key="3">
    <source>
        <dbReference type="Pfam" id="PF01593"/>
    </source>
</evidence>
<proteinExistence type="inferred from homology"/>
<dbReference type="GO" id="GO:0052901">
    <property type="term" value="F:spermine oxidase activity"/>
    <property type="evidence" value="ECO:0007669"/>
    <property type="project" value="UniProtKB-EC"/>
</dbReference>
<keyword evidence="2" id="KW-0472">Membrane</keyword>
<dbReference type="InterPro" id="IPR002937">
    <property type="entry name" value="Amino_oxidase"/>
</dbReference>
<sequence>MAARRFAYDLENISEEAAADFAMVRLKKMFPKATQPVQYLVSRWGTDPNSLGCYSYDVVGKPSDICCRRKIRRMSVDPWSLISSSSSLENVGDHVTHPIRWEMVNKVISYMWWLIGFICVLFSYTNQGSAQAANLIRLELNTFGIAVAGLVRPV</sequence>
<name>A0A9K3IDN7_HELAN</name>
<dbReference type="EMBL" id="MNCJ02000323">
    <property type="protein sequence ID" value="KAF5794650.1"/>
    <property type="molecule type" value="Genomic_DNA"/>
</dbReference>
<feature type="domain" description="Amine oxidase" evidence="3">
    <location>
        <begin position="9"/>
        <end position="62"/>
    </location>
</feature>
<evidence type="ECO:0000313" key="5">
    <source>
        <dbReference type="Proteomes" id="UP000215914"/>
    </source>
</evidence>
<feature type="transmembrane region" description="Helical" evidence="2">
    <location>
        <begin position="107"/>
        <end position="125"/>
    </location>
</feature>
<dbReference type="Proteomes" id="UP000215914">
    <property type="component" value="Unassembled WGS sequence"/>
</dbReference>
<dbReference type="Gene3D" id="3.90.660.10">
    <property type="match status" value="1"/>
</dbReference>
<comment type="similarity">
    <text evidence="1">Belongs to the flavin monoamine oxidase family.</text>
</comment>
<reference evidence="4" key="1">
    <citation type="journal article" date="2017" name="Nature">
        <title>The sunflower genome provides insights into oil metabolism, flowering and Asterid evolution.</title>
        <authorList>
            <person name="Badouin H."/>
            <person name="Gouzy J."/>
            <person name="Grassa C.J."/>
            <person name="Murat F."/>
            <person name="Staton S.E."/>
            <person name="Cottret L."/>
            <person name="Lelandais-Briere C."/>
            <person name="Owens G.L."/>
            <person name="Carrere S."/>
            <person name="Mayjonade B."/>
            <person name="Legrand L."/>
            <person name="Gill N."/>
            <person name="Kane N.C."/>
            <person name="Bowers J.E."/>
            <person name="Hubner S."/>
            <person name="Bellec A."/>
            <person name="Berard A."/>
            <person name="Berges H."/>
            <person name="Blanchet N."/>
            <person name="Boniface M.C."/>
            <person name="Brunel D."/>
            <person name="Catrice O."/>
            <person name="Chaidir N."/>
            <person name="Claudel C."/>
            <person name="Donnadieu C."/>
            <person name="Faraut T."/>
            <person name="Fievet G."/>
            <person name="Helmstetter N."/>
            <person name="King M."/>
            <person name="Knapp S.J."/>
            <person name="Lai Z."/>
            <person name="Le Paslier M.C."/>
            <person name="Lippi Y."/>
            <person name="Lorenzon L."/>
            <person name="Mandel J.R."/>
            <person name="Marage G."/>
            <person name="Marchand G."/>
            <person name="Marquand E."/>
            <person name="Bret-Mestries E."/>
            <person name="Morien E."/>
            <person name="Nambeesan S."/>
            <person name="Nguyen T."/>
            <person name="Pegot-Espagnet P."/>
            <person name="Pouilly N."/>
            <person name="Raftis F."/>
            <person name="Sallet E."/>
            <person name="Schiex T."/>
            <person name="Thomas J."/>
            <person name="Vandecasteele C."/>
            <person name="Vares D."/>
            <person name="Vear F."/>
            <person name="Vautrin S."/>
            <person name="Crespi M."/>
            <person name="Mangin B."/>
            <person name="Burke J.M."/>
            <person name="Salse J."/>
            <person name="Munos S."/>
            <person name="Vincourt P."/>
            <person name="Rieseberg L.H."/>
            <person name="Langlade N.B."/>
        </authorList>
    </citation>
    <scope>NUCLEOTIDE SEQUENCE</scope>
    <source>
        <tissue evidence="4">Leaves</tissue>
    </source>
</reference>
<dbReference type="Gramene" id="mRNA:HanXRQr2_Chr08g0330531">
    <property type="protein sequence ID" value="mRNA:HanXRQr2_Chr08g0330531"/>
    <property type="gene ID" value="HanXRQr2_Chr08g0330531"/>
</dbReference>
<evidence type="ECO:0000313" key="4">
    <source>
        <dbReference type="EMBL" id="KAF5794650.1"/>
    </source>
</evidence>
<dbReference type="InterPro" id="IPR050281">
    <property type="entry name" value="Flavin_monoamine_oxidase"/>
</dbReference>
<gene>
    <name evidence="4" type="ORF">HanXRQr2_Chr08g0330531</name>
</gene>
<accession>A0A9K3IDN7</accession>
<evidence type="ECO:0000256" key="1">
    <source>
        <dbReference type="ARBA" id="ARBA00005995"/>
    </source>
</evidence>
<dbReference type="PANTHER" id="PTHR10742:SF228">
    <property type="entry name" value="POLYAMINE OXIDASE 4-RELATED"/>
    <property type="match status" value="1"/>
</dbReference>
<protein>
    <submittedName>
        <fullName evidence="4">Spermine oxidase</fullName>
        <ecNumber evidence="4">1.5.3.16</ecNumber>
    </submittedName>
</protein>
<reference evidence="4" key="2">
    <citation type="submission" date="2020-06" db="EMBL/GenBank/DDBJ databases">
        <title>Helianthus annuus Genome sequencing and assembly Release 2.</title>
        <authorList>
            <person name="Gouzy J."/>
            <person name="Langlade N."/>
            <person name="Munos S."/>
        </authorList>
    </citation>
    <scope>NUCLEOTIDE SEQUENCE</scope>
    <source>
        <tissue evidence="4">Leaves</tissue>
    </source>
</reference>
<dbReference type="EC" id="1.5.3.16" evidence="4"/>
<dbReference type="AlphaFoldDB" id="A0A9K3IDN7"/>